<evidence type="ECO:0000313" key="1">
    <source>
        <dbReference type="EMBL" id="KAI3805360.1"/>
    </source>
</evidence>
<reference evidence="1 2" key="2">
    <citation type="journal article" date="2022" name="Mol. Ecol. Resour.">
        <title>The genomes of chicory, endive, great burdock and yacon provide insights into Asteraceae paleo-polyploidization history and plant inulin production.</title>
        <authorList>
            <person name="Fan W."/>
            <person name="Wang S."/>
            <person name="Wang H."/>
            <person name="Wang A."/>
            <person name="Jiang F."/>
            <person name="Liu H."/>
            <person name="Zhao H."/>
            <person name="Xu D."/>
            <person name="Zhang Y."/>
        </authorList>
    </citation>
    <scope>NUCLEOTIDE SEQUENCE [LARGE SCALE GENOMIC DNA]</scope>
    <source>
        <strain evidence="2">cv. Yunnan</strain>
        <tissue evidence="1">Leaves</tissue>
    </source>
</reference>
<evidence type="ECO:0000313" key="2">
    <source>
        <dbReference type="Proteomes" id="UP001056120"/>
    </source>
</evidence>
<organism evidence="1 2">
    <name type="scientific">Smallanthus sonchifolius</name>
    <dbReference type="NCBI Taxonomy" id="185202"/>
    <lineage>
        <taxon>Eukaryota</taxon>
        <taxon>Viridiplantae</taxon>
        <taxon>Streptophyta</taxon>
        <taxon>Embryophyta</taxon>
        <taxon>Tracheophyta</taxon>
        <taxon>Spermatophyta</taxon>
        <taxon>Magnoliopsida</taxon>
        <taxon>eudicotyledons</taxon>
        <taxon>Gunneridae</taxon>
        <taxon>Pentapetalae</taxon>
        <taxon>asterids</taxon>
        <taxon>campanulids</taxon>
        <taxon>Asterales</taxon>
        <taxon>Asteraceae</taxon>
        <taxon>Asteroideae</taxon>
        <taxon>Heliantheae alliance</taxon>
        <taxon>Millerieae</taxon>
        <taxon>Smallanthus</taxon>
    </lineage>
</organism>
<protein>
    <submittedName>
        <fullName evidence="1">Uncharacterized protein</fullName>
    </submittedName>
</protein>
<keyword evidence="2" id="KW-1185">Reference proteome</keyword>
<reference evidence="2" key="1">
    <citation type="journal article" date="2022" name="Mol. Ecol. Resour.">
        <title>The genomes of chicory, endive, great burdock and yacon provide insights into Asteraceae palaeo-polyploidization history and plant inulin production.</title>
        <authorList>
            <person name="Fan W."/>
            <person name="Wang S."/>
            <person name="Wang H."/>
            <person name="Wang A."/>
            <person name="Jiang F."/>
            <person name="Liu H."/>
            <person name="Zhao H."/>
            <person name="Xu D."/>
            <person name="Zhang Y."/>
        </authorList>
    </citation>
    <scope>NUCLEOTIDE SEQUENCE [LARGE SCALE GENOMIC DNA]</scope>
    <source>
        <strain evidence="2">cv. Yunnan</strain>
    </source>
</reference>
<name>A0ACB9ICX0_9ASTR</name>
<comment type="caution">
    <text evidence="1">The sequence shown here is derived from an EMBL/GenBank/DDBJ whole genome shotgun (WGS) entry which is preliminary data.</text>
</comment>
<accession>A0ACB9ICX0</accession>
<dbReference type="EMBL" id="CM042026">
    <property type="protein sequence ID" value="KAI3805360.1"/>
    <property type="molecule type" value="Genomic_DNA"/>
</dbReference>
<gene>
    <name evidence="1" type="ORF">L1987_27671</name>
</gene>
<sequence length="696" mass="78027">MYPRFIQMILNHLIPNLPQHPIRLTLTPMSKRIFTDCTKVKQQNTALIPVNTPLFGHLINPDYVAPPNDNWFHPDEIAQAQGLNQPIQQQVPVPQVQVPVQPQIPIPEQVPIPQAEVEIPIHDPVQEEVVHAHELDLGMNMDDFVDDAVNSPIHEAEGNVVTDDESSSSSSDTILPVNESTDSDESRDFSSDHYGRLAAIPLANAGKRIKSQVRRPRRKSVRDPPSGSVLGKRSLVDESTESDSDFNPDPKTQKLMVASIVAAQSSQGVEDANFVASLIITPPRSKDTSPVITLVPPIITPTASPSIPQSSAGPSKPSDSERITFLESQVLSLQTQVNTLVSTDSQRQLVIQTQAQQIANMQALVSKLVQRLDAQGELRIHDTCHTESIQRCDDEDNDPAGNVEGDRQYTDANPISKVQGESTSQSLEGNKDTSGTNEEEILLLEFFADSEEEEAEKIACLDDIDDLFNDMDDEVYDNEIEEGEIVEIEIEKDKDNVTYEGCDGLKVSYNFIQDDVIPEFTYEGVTDSMDSVEDVTLPEDTADSKMDTDDENIQSDKDAETKTTHTESPKRVKNTDQKTGKVTWSYKYIPVRAVHKIPLKKIPQDFLGNMKWWYVDVNTGEARIEDKDNKVIVCFYDAMNLTNFSKKDQRTLRKNEIMFTDEWKEQGLQYKRVLEICRRYGVHAGSRLPDNWKSSS</sequence>
<dbReference type="Proteomes" id="UP001056120">
    <property type="component" value="Linkage Group LG09"/>
</dbReference>
<proteinExistence type="predicted"/>